<evidence type="ECO:0000313" key="2">
    <source>
        <dbReference type="Proteomes" id="UP000806542"/>
    </source>
</evidence>
<accession>A0A9D5M1J5</accession>
<organism evidence="1 2">
    <name type="scientific">Ructibacterium gallinarum</name>
    <dbReference type="NCBI Taxonomy" id="2779355"/>
    <lineage>
        <taxon>Bacteria</taxon>
        <taxon>Bacillati</taxon>
        <taxon>Bacillota</taxon>
        <taxon>Clostridia</taxon>
        <taxon>Eubacteriales</taxon>
        <taxon>Oscillospiraceae</taxon>
        <taxon>Ructibacterium</taxon>
    </lineage>
</organism>
<proteinExistence type="predicted"/>
<protein>
    <submittedName>
        <fullName evidence="1">Uncharacterized protein</fullName>
    </submittedName>
</protein>
<sequence>MDFSKYSGLELIEIYGELLSKMREEKLIRSKNVTGDLGEYIVVDYI</sequence>
<gene>
    <name evidence="1" type="ORF">INF28_04460</name>
</gene>
<comment type="caution">
    <text evidence="1">The sequence shown here is derived from an EMBL/GenBank/DDBJ whole genome shotgun (WGS) entry which is preliminary data.</text>
</comment>
<dbReference type="RefSeq" id="WP_226392278.1">
    <property type="nucleotide sequence ID" value="NZ_JADCKB010000007.1"/>
</dbReference>
<keyword evidence="2" id="KW-1185">Reference proteome</keyword>
<reference evidence="1" key="1">
    <citation type="submission" date="2020-10" db="EMBL/GenBank/DDBJ databases">
        <title>ChiBAC.</title>
        <authorList>
            <person name="Zenner C."/>
            <person name="Hitch T.C.A."/>
            <person name="Clavel T."/>
        </authorList>
    </citation>
    <scope>NUCLEOTIDE SEQUENCE</scope>
    <source>
        <strain evidence="1">DSM 107454</strain>
    </source>
</reference>
<evidence type="ECO:0000313" key="1">
    <source>
        <dbReference type="EMBL" id="MBE5039713.1"/>
    </source>
</evidence>
<dbReference type="AlphaFoldDB" id="A0A9D5M1J5"/>
<dbReference type="EMBL" id="JADCKB010000007">
    <property type="protein sequence ID" value="MBE5039713.1"/>
    <property type="molecule type" value="Genomic_DNA"/>
</dbReference>
<dbReference type="Proteomes" id="UP000806542">
    <property type="component" value="Unassembled WGS sequence"/>
</dbReference>
<name>A0A9D5M1J5_9FIRM</name>